<protein>
    <submittedName>
        <fullName evidence="3">FG-GAP repeat protein</fullName>
    </submittedName>
</protein>
<proteinExistence type="predicted"/>
<dbReference type="SUPFAM" id="SSF49464">
    <property type="entry name" value="Carboxypeptidase regulatory domain-like"/>
    <property type="match status" value="2"/>
</dbReference>
<feature type="compositionally biased region" description="Low complexity" evidence="2">
    <location>
        <begin position="886"/>
        <end position="896"/>
    </location>
</feature>
<reference evidence="3" key="2">
    <citation type="journal article" date="2021" name="Microbiome">
        <title>Successional dynamics and alternative stable states in a saline activated sludge microbial community over 9 years.</title>
        <authorList>
            <person name="Wang Y."/>
            <person name="Ye J."/>
            <person name="Ju F."/>
            <person name="Liu L."/>
            <person name="Boyd J.A."/>
            <person name="Deng Y."/>
            <person name="Parks D.H."/>
            <person name="Jiang X."/>
            <person name="Yin X."/>
            <person name="Woodcroft B.J."/>
            <person name="Tyson G.W."/>
            <person name="Hugenholtz P."/>
            <person name="Polz M.F."/>
            <person name="Zhang T."/>
        </authorList>
    </citation>
    <scope>NUCLEOTIDE SEQUENCE</scope>
    <source>
        <strain evidence="3">HKST-UBA01</strain>
    </source>
</reference>
<dbReference type="InterPro" id="IPR008969">
    <property type="entry name" value="CarboxyPept-like_regulatory"/>
</dbReference>
<feature type="region of interest" description="Disordered" evidence="2">
    <location>
        <begin position="732"/>
        <end position="762"/>
    </location>
</feature>
<dbReference type="InterPro" id="IPR013517">
    <property type="entry name" value="FG-GAP"/>
</dbReference>
<feature type="compositionally biased region" description="Low complexity" evidence="2">
    <location>
        <begin position="732"/>
        <end position="758"/>
    </location>
</feature>
<keyword evidence="1" id="KW-0732">Signal</keyword>
<reference evidence="3" key="1">
    <citation type="submission" date="2020-04" db="EMBL/GenBank/DDBJ databases">
        <authorList>
            <person name="Zhang T."/>
        </authorList>
    </citation>
    <scope>NUCLEOTIDE SEQUENCE</scope>
    <source>
        <strain evidence="3">HKST-UBA01</strain>
    </source>
</reference>
<dbReference type="Gene3D" id="2.130.10.130">
    <property type="entry name" value="Integrin alpha, N-terminal"/>
    <property type="match status" value="3"/>
</dbReference>
<evidence type="ECO:0000256" key="2">
    <source>
        <dbReference type="SAM" id="MobiDB-lite"/>
    </source>
</evidence>
<dbReference type="InterPro" id="IPR028994">
    <property type="entry name" value="Integrin_alpha_N"/>
</dbReference>
<dbReference type="SUPFAM" id="SSF69318">
    <property type="entry name" value="Integrin alpha N-terminal domain"/>
    <property type="match status" value="1"/>
</dbReference>
<evidence type="ECO:0000313" key="3">
    <source>
        <dbReference type="EMBL" id="MCA9390276.1"/>
    </source>
</evidence>
<dbReference type="Proteomes" id="UP000701698">
    <property type="component" value="Unassembled WGS sequence"/>
</dbReference>
<dbReference type="Pfam" id="PF01839">
    <property type="entry name" value="FG-GAP"/>
    <property type="match status" value="1"/>
</dbReference>
<evidence type="ECO:0000313" key="4">
    <source>
        <dbReference type="Proteomes" id="UP000701698"/>
    </source>
</evidence>
<dbReference type="AlphaFoldDB" id="A0A955LI73"/>
<sequence length="1174" mass="126333">MRYFRKSALVLFSTVLGVLLIFKFALASTDYIVTDDFDMRFQNDSYFAQAGNVAYGDLNEDGEMDLVVGGGSLVTVYFSVEDLSGLDVDVTDNSQYSLQFTAPIPWGFSLLVEDVNGDGYDDLILNDSLSSADVYVIFSSLIKTFTLGSQYNLTTPGNYSVRYLTTMWGGDESAQILVRDINNDNEGDLILNADGDDASAGAIYIIYSDEVAGQSGSLTLNDSSTYNIKIGGPASNSIGDGGMIQIEDVTGDNKNDIVVASDYSNGAIWVIGNNKLGGLSGLGNTLSLTNTSDYNFSFVGSATVQLGNHDAFSILLDDIDNNGVSDLIFDTEETFYVSNRCSLFIVSDTTLASYQDVANGSQFDISSDTDKYILNIEGALADWGFGTEQGIATGDFDSDGLQDLVIVADYSNNAYASAGSVYIISGDILADSFGAGNLLDLNTGNDNFTLRLDGPHADSAIGSNFNAGTPLIVFDYDGNGVEDLIFGGSYIDTPSSTDAGGMWVFFDSFLESYFNSTENVLDLANSSSYSEFYDGGTNGDFLRYSILDRFDVNQDGIMDLFAPHPYDWQLLIHYGGGLLSSVPMGMSTALTSDASIDPSAVRQGGTKTVRLSSSGLTLADIDVSFTQRSAYGWSGITGSANTTSGKSFVHNLVSAPGTGSSYTLYVPKLSGSNRVRVCPGATSLGQVTETCVGGTTYAQGQNGVTTVTISSQSYWRIPNQTNTGGMNLTVVSPTATPTPTPTQTQTPSATPTSIAATPTPIPDTSPPDFNLLKIGTVDYNPLYNLYYYTGLEPLFVGSGEVGSVVTMTVDYIVHPTTDTINTQGNWSIGDYAFVPGSHTVQFSAQDSSGNETLISFTLVIDPNWGTTMVSPTPEPTSMPGTTEISPTPQLTPTTVPTPEPTTIDRGPGTLLIRVFTDEHMPIPNAAVVISRDSQETSLQTDTNGEIMLNDIEAGIYTISAKKDEFEVRKTIQILKSNEAYVVEMIIGDYIDVGDVKVAHWVKTITQNIENIPVVGQPLEKILIVIIKAADIPTLTVGTMSVTGLGLGLPYLQFLLQTILLLIQYVPLSRIPGLLLGLFVPRKNPWGVVYDSQRKEPIDPALVTLTDSNGVERYSVTDFYGRYTFLVNEGTYRMRAEKSNYQFPAKTLENKTVDLPYDDLYFGEEFSVTSDQSIT</sequence>
<accession>A0A955LI73</accession>
<dbReference type="EMBL" id="JAGQKX010000058">
    <property type="protein sequence ID" value="MCA9390276.1"/>
    <property type="molecule type" value="Genomic_DNA"/>
</dbReference>
<comment type="caution">
    <text evidence="3">The sequence shown here is derived from an EMBL/GenBank/DDBJ whole genome shotgun (WGS) entry which is preliminary data.</text>
</comment>
<evidence type="ECO:0000256" key="1">
    <source>
        <dbReference type="ARBA" id="ARBA00022729"/>
    </source>
</evidence>
<dbReference type="InterPro" id="IPR013783">
    <property type="entry name" value="Ig-like_fold"/>
</dbReference>
<feature type="non-terminal residue" evidence="3">
    <location>
        <position position="1174"/>
    </location>
</feature>
<feature type="region of interest" description="Disordered" evidence="2">
    <location>
        <begin position="872"/>
        <end position="907"/>
    </location>
</feature>
<organism evidence="3 4">
    <name type="scientific">candidate division WWE3 bacterium</name>
    <dbReference type="NCBI Taxonomy" id="2053526"/>
    <lineage>
        <taxon>Bacteria</taxon>
        <taxon>Katanobacteria</taxon>
    </lineage>
</organism>
<dbReference type="Gene3D" id="2.60.40.1120">
    <property type="entry name" value="Carboxypeptidase-like, regulatory domain"/>
    <property type="match status" value="2"/>
</dbReference>
<dbReference type="Gene3D" id="2.60.40.10">
    <property type="entry name" value="Immunoglobulins"/>
    <property type="match status" value="1"/>
</dbReference>
<name>A0A955LI73_UNCKA</name>
<gene>
    <name evidence="3" type="ORF">KC571_02625</name>
</gene>